<gene>
    <name evidence="1" type="ORF">DHA2_152927</name>
</gene>
<dbReference type="VEuPathDB" id="GiardiaDB:GL50803_007988"/>
<reference evidence="1 2" key="2">
    <citation type="journal article" date="2013" name="Genome Biol. Evol.">
        <title>Genome sequencing of Giardia lamblia genotypes A2 and B isolates (DH and GS) and comparative analysis with the genomes of genotypes A1 and E (WB and Pig).</title>
        <authorList>
            <person name="Adam R.D."/>
            <person name="Dahlstrom E.W."/>
            <person name="Martens C.A."/>
            <person name="Bruno D.P."/>
            <person name="Barbian K.D."/>
            <person name="Ricklefs S.M."/>
            <person name="Hernandez M.M."/>
            <person name="Narla N.P."/>
            <person name="Patel R.B."/>
            <person name="Porcella S.F."/>
            <person name="Nash T.E."/>
        </authorList>
    </citation>
    <scope>NUCLEOTIDE SEQUENCE [LARGE SCALE GENOMIC DNA]</scope>
    <source>
        <strain evidence="1 2">DH</strain>
    </source>
</reference>
<organism evidence="1 2">
    <name type="scientific">Giardia intestinalis</name>
    <name type="common">Giardia lamblia</name>
    <dbReference type="NCBI Taxonomy" id="5741"/>
    <lineage>
        <taxon>Eukaryota</taxon>
        <taxon>Metamonada</taxon>
        <taxon>Diplomonadida</taxon>
        <taxon>Hexamitidae</taxon>
        <taxon>Giardiinae</taxon>
        <taxon>Giardia</taxon>
    </lineage>
</organism>
<proteinExistence type="predicted"/>
<dbReference type="VEuPathDB" id="GiardiaDB:GL50581_2380"/>
<dbReference type="VEuPathDB" id="GiardiaDB:DHA2_152927"/>
<dbReference type="EMBL" id="AHGT01000012">
    <property type="protein sequence ID" value="ESU38554.1"/>
    <property type="molecule type" value="Genomic_DNA"/>
</dbReference>
<sequence>MTSFWRLSGSCLRATKNPCKLMTYRIADFPFFRALFAFASVDPKVPISFSTAQSRYFYEIFSATTDRTLYVRAVIYKGTGASLDSRYSQVDVPAEQSRVFVPVGEEEGKRVSFSVMSTPILSTLKRLEQLYTIAGGLSSLPNSVQVLFPTEAAGKALKLLLSAQAIRFNGRSTKETPWEEDNDQVDCNSDGSIACKSRIGLDEARGAQEDVMATLNTTYYVPLCCDDALIATSMAAASFVLHPSDEKVLITLRVTFFHGMCNQILNSANSLTEYNLFLEFLKESVMNVPSYRIRLSATSDISGIKAIAELPSNLTTNTSGNVWLQWSQKSIWTPCAIQLGKLQLALLTKALKLYVGTFGPDSQMTLIITKNYELVLRIPLNTAGGDRAAIFTFIAVCVGCDL</sequence>
<accession>V6TIQ4</accession>
<dbReference type="VEuPathDB" id="GiardiaDB:QR46_3811"/>
<protein>
    <submittedName>
        <fullName evidence="1">Uncharacterized protein</fullName>
    </submittedName>
</protein>
<dbReference type="Proteomes" id="UP000018320">
    <property type="component" value="Unassembled WGS sequence"/>
</dbReference>
<evidence type="ECO:0000313" key="2">
    <source>
        <dbReference type="Proteomes" id="UP000018320"/>
    </source>
</evidence>
<name>V6TIQ4_GIAIN</name>
<dbReference type="AlphaFoldDB" id="V6TIQ4"/>
<comment type="caution">
    <text evidence="1">The sequence shown here is derived from an EMBL/GenBank/DDBJ whole genome shotgun (WGS) entry which is preliminary data.</text>
</comment>
<reference evidence="2" key="1">
    <citation type="submission" date="2012-02" db="EMBL/GenBank/DDBJ databases">
        <title>Genome sequencing of Giardia lamblia Genotypes A2 and B isolates (DH and GS) and comparative analysis with the genomes of Genotypes A1 and E (WB and Pig).</title>
        <authorList>
            <person name="Adam R."/>
            <person name="Dahlstrom E."/>
            <person name="Martens C."/>
            <person name="Bruno D."/>
            <person name="Barbian K."/>
            <person name="Porcella S.F."/>
            <person name="Nash T."/>
        </authorList>
    </citation>
    <scope>NUCLEOTIDE SEQUENCE</scope>
    <source>
        <strain evidence="2">DH</strain>
    </source>
</reference>
<evidence type="ECO:0000313" key="1">
    <source>
        <dbReference type="EMBL" id="ESU38554.1"/>
    </source>
</evidence>